<proteinExistence type="predicted"/>
<evidence type="ECO:0000256" key="2">
    <source>
        <dbReference type="SAM" id="Coils"/>
    </source>
</evidence>
<evidence type="ECO:0000313" key="6">
    <source>
        <dbReference type="Proteomes" id="UP000317839"/>
    </source>
</evidence>
<dbReference type="Proteomes" id="UP000317839">
    <property type="component" value="Unassembled WGS sequence"/>
</dbReference>
<dbReference type="EMBL" id="VIKR01000002">
    <property type="protein sequence ID" value="TQV74892.1"/>
    <property type="molecule type" value="Genomic_DNA"/>
</dbReference>
<keyword evidence="4" id="KW-0472">Membrane</keyword>
<reference evidence="5 6" key="1">
    <citation type="submission" date="2019-06" db="EMBL/GenBank/DDBJ databases">
        <title>Draft genome of Aliikangiella marina GYP-15.</title>
        <authorList>
            <person name="Wang G."/>
        </authorList>
    </citation>
    <scope>NUCLEOTIDE SEQUENCE [LARGE SCALE GENOMIC DNA]</scope>
    <source>
        <strain evidence="5 6">GYP-15</strain>
    </source>
</reference>
<feature type="region of interest" description="Disordered" evidence="3">
    <location>
        <begin position="1"/>
        <end position="23"/>
    </location>
</feature>
<sequence>MLLHKNDNPKAKTPKPTHESQNNMKPNKLILLLAFLILSSLHSETSYAETVYVDDNQNLVWIRTGPTKEYRVLPPIPPHTKLEVIQVNDETGFTQVRDVTGREFWIENQFLTRNETSKHLLASALQKIKAMEDQHVEKVASLERQITDLTPMKTINEELQGKVAKLENELEQINQKSQLYKRGFYSEMFFAGAIVIIGGMFLGWVFSKLGGKRRGNGWS</sequence>
<dbReference type="OrthoDB" id="9790951at2"/>
<gene>
    <name evidence="5" type="ORF">FLL45_07990</name>
</gene>
<keyword evidence="1" id="KW-0732">Signal</keyword>
<comment type="caution">
    <text evidence="5">The sequence shown here is derived from an EMBL/GenBank/DDBJ whole genome shotgun (WGS) entry which is preliminary data.</text>
</comment>
<keyword evidence="2" id="KW-0175">Coiled coil</keyword>
<dbReference type="RefSeq" id="WP_142941510.1">
    <property type="nucleotide sequence ID" value="NZ_VIKR01000002.1"/>
</dbReference>
<feature type="compositionally biased region" description="Basic and acidic residues" evidence="3">
    <location>
        <begin position="1"/>
        <end position="10"/>
    </location>
</feature>
<keyword evidence="4" id="KW-1133">Transmembrane helix</keyword>
<name>A0A545TCF1_9GAMM</name>
<keyword evidence="4" id="KW-0812">Transmembrane</keyword>
<dbReference type="Gene3D" id="2.30.30.40">
    <property type="entry name" value="SH3 Domains"/>
    <property type="match status" value="1"/>
</dbReference>
<accession>A0A545TCF1</accession>
<evidence type="ECO:0000313" key="5">
    <source>
        <dbReference type="EMBL" id="TQV74892.1"/>
    </source>
</evidence>
<protein>
    <submittedName>
        <fullName evidence="5">TIGR04211 family SH3 domain-containing protein</fullName>
    </submittedName>
</protein>
<organism evidence="5 6">
    <name type="scientific">Aliikangiella marina</name>
    <dbReference type="NCBI Taxonomy" id="1712262"/>
    <lineage>
        <taxon>Bacteria</taxon>
        <taxon>Pseudomonadati</taxon>
        <taxon>Pseudomonadota</taxon>
        <taxon>Gammaproteobacteria</taxon>
        <taxon>Oceanospirillales</taxon>
        <taxon>Pleioneaceae</taxon>
        <taxon>Aliikangiella</taxon>
    </lineage>
</organism>
<dbReference type="InterPro" id="IPR016476">
    <property type="entry name" value="SH3_dom_pro"/>
</dbReference>
<evidence type="ECO:0000256" key="1">
    <source>
        <dbReference type="ARBA" id="ARBA00022729"/>
    </source>
</evidence>
<evidence type="ECO:0000256" key="4">
    <source>
        <dbReference type="SAM" id="Phobius"/>
    </source>
</evidence>
<feature type="coiled-coil region" evidence="2">
    <location>
        <begin position="125"/>
        <end position="183"/>
    </location>
</feature>
<keyword evidence="6" id="KW-1185">Reference proteome</keyword>
<dbReference type="NCBIfam" id="TIGR04211">
    <property type="entry name" value="SH3_and_anchor"/>
    <property type="match status" value="1"/>
</dbReference>
<evidence type="ECO:0000256" key="3">
    <source>
        <dbReference type="SAM" id="MobiDB-lite"/>
    </source>
</evidence>
<dbReference type="AlphaFoldDB" id="A0A545TCF1"/>
<feature type="transmembrane region" description="Helical" evidence="4">
    <location>
        <begin position="184"/>
        <end position="206"/>
    </location>
</feature>